<dbReference type="Proteomes" id="UP000199478">
    <property type="component" value="Unassembled WGS sequence"/>
</dbReference>
<dbReference type="Pfam" id="PF13403">
    <property type="entry name" value="Hint_2"/>
    <property type="match status" value="1"/>
</dbReference>
<dbReference type="OrthoDB" id="6305173at2"/>
<dbReference type="EMBL" id="FOYP01000001">
    <property type="protein sequence ID" value="SFR39379.1"/>
    <property type="molecule type" value="Genomic_DNA"/>
</dbReference>
<reference evidence="3" key="1">
    <citation type="submission" date="2016-10" db="EMBL/GenBank/DDBJ databases">
        <authorList>
            <person name="Varghese N."/>
            <person name="Submissions S."/>
        </authorList>
    </citation>
    <scope>NUCLEOTIDE SEQUENCE [LARGE SCALE GENOMIC DNA]</scope>
    <source>
        <strain evidence="3">DSM 26879</strain>
    </source>
</reference>
<evidence type="ECO:0000259" key="1">
    <source>
        <dbReference type="Pfam" id="PF13403"/>
    </source>
</evidence>
<dbReference type="STRING" id="390270.SAMN04488005_1359"/>
<dbReference type="SUPFAM" id="SSF51294">
    <property type="entry name" value="Hedgehog/intein (Hint) domain"/>
    <property type="match status" value="1"/>
</dbReference>
<proteinExistence type="predicted"/>
<sequence length="243" mass="27292">MFVLGLNGFFYELYVQNGMFEMTMPTDNRPSASGALPHDADDRPNTIVPCFTPGTAIATPRGEVLVENLTVGSRVLTRDNGIQHISWVGHKVVSANDMSITQSIRPITFKAGSLGGGLPERDMMVSPFHRMLVVSEMAQMYFEQNEVLVYAKDLLRLQGVGIGPIQETKYIHFMCEHHEIVLSNGSWTETFQPGDHSLKGVDAPQREELFRLFPQLATIEGRRKYRAARKTLQQKEAKLLLRS</sequence>
<evidence type="ECO:0000313" key="2">
    <source>
        <dbReference type="EMBL" id="SFR39379.1"/>
    </source>
</evidence>
<dbReference type="AlphaFoldDB" id="A0A1I6GB36"/>
<dbReference type="Gene3D" id="2.170.16.10">
    <property type="entry name" value="Hedgehog/Intein (Hint) domain"/>
    <property type="match status" value="1"/>
</dbReference>
<organism evidence="2 3">
    <name type="scientific">Yoonia tamlensis</name>
    <dbReference type="NCBI Taxonomy" id="390270"/>
    <lineage>
        <taxon>Bacteria</taxon>
        <taxon>Pseudomonadati</taxon>
        <taxon>Pseudomonadota</taxon>
        <taxon>Alphaproteobacteria</taxon>
        <taxon>Rhodobacterales</taxon>
        <taxon>Paracoccaceae</taxon>
        <taxon>Yoonia</taxon>
    </lineage>
</organism>
<name>A0A1I6GB36_9RHOB</name>
<dbReference type="InterPro" id="IPR036844">
    <property type="entry name" value="Hint_dom_sf"/>
</dbReference>
<evidence type="ECO:0000313" key="3">
    <source>
        <dbReference type="Proteomes" id="UP000199478"/>
    </source>
</evidence>
<dbReference type="InterPro" id="IPR028992">
    <property type="entry name" value="Hedgehog/Intein_dom"/>
</dbReference>
<feature type="domain" description="Hedgehog/Intein (Hint)" evidence="1">
    <location>
        <begin position="49"/>
        <end position="195"/>
    </location>
</feature>
<accession>A0A1I6GB36</accession>
<protein>
    <submittedName>
        <fullName evidence="2">Hint domain-containing protein</fullName>
    </submittedName>
</protein>
<gene>
    <name evidence="2" type="ORF">SAMN04488005_1359</name>
</gene>
<keyword evidence="3" id="KW-1185">Reference proteome</keyword>